<keyword evidence="2" id="KW-1185">Reference proteome</keyword>
<dbReference type="RefSeq" id="WP_343862744.1">
    <property type="nucleotide sequence ID" value="NZ_BAAAFD010000031.1"/>
</dbReference>
<dbReference type="Proteomes" id="UP001500359">
    <property type="component" value="Unassembled WGS sequence"/>
</dbReference>
<evidence type="ECO:0000313" key="2">
    <source>
        <dbReference type="Proteomes" id="UP001500359"/>
    </source>
</evidence>
<reference evidence="2" key="1">
    <citation type="journal article" date="2019" name="Int. J. Syst. Evol. Microbiol.">
        <title>The Global Catalogue of Microorganisms (GCM) 10K type strain sequencing project: providing services to taxonomists for standard genome sequencing and annotation.</title>
        <authorList>
            <consortium name="The Broad Institute Genomics Platform"/>
            <consortium name="The Broad Institute Genome Sequencing Center for Infectious Disease"/>
            <person name="Wu L."/>
            <person name="Ma J."/>
        </authorList>
    </citation>
    <scope>NUCLEOTIDE SEQUENCE [LARGE SCALE GENOMIC DNA]</scope>
    <source>
        <strain evidence="2">JCM 15896</strain>
    </source>
</reference>
<sequence length="59" mass="6702">MAHNKLLKYAAKNAAGQLLAGFAKNTRNCPLAKRYIPNETSTNIFNMGFNFNFANFVFW</sequence>
<evidence type="ECO:0000313" key="1">
    <source>
        <dbReference type="EMBL" id="GAA0860422.1"/>
    </source>
</evidence>
<comment type="caution">
    <text evidence="1">The sequence shown here is derived from an EMBL/GenBank/DDBJ whole genome shotgun (WGS) entry which is preliminary data.</text>
</comment>
<accession>A0ABP3X8I2</accession>
<organism evidence="1 2">
    <name type="scientific">Aliiglaciecola litoralis</name>
    <dbReference type="NCBI Taxonomy" id="582857"/>
    <lineage>
        <taxon>Bacteria</taxon>
        <taxon>Pseudomonadati</taxon>
        <taxon>Pseudomonadota</taxon>
        <taxon>Gammaproteobacteria</taxon>
        <taxon>Alteromonadales</taxon>
        <taxon>Alteromonadaceae</taxon>
        <taxon>Aliiglaciecola</taxon>
    </lineage>
</organism>
<protein>
    <submittedName>
        <fullName evidence="1">Uncharacterized protein</fullName>
    </submittedName>
</protein>
<gene>
    <name evidence="1" type="ORF">GCM10009114_37300</name>
</gene>
<name>A0ABP3X8I2_9ALTE</name>
<proteinExistence type="predicted"/>
<dbReference type="EMBL" id="BAAAFD010000031">
    <property type="protein sequence ID" value="GAA0860422.1"/>
    <property type="molecule type" value="Genomic_DNA"/>
</dbReference>